<feature type="domain" description="Diacylglycerol glucosyltransferase N-terminal" evidence="10">
    <location>
        <begin position="181"/>
        <end position="335"/>
    </location>
</feature>
<evidence type="ECO:0000259" key="9">
    <source>
        <dbReference type="Pfam" id="PF04138"/>
    </source>
</evidence>
<sequence>MPPDAGSTRARRLLPSREVLTFLAVGGAGYVVDVLAFNWLRGQPLTGSLDPAVSKVLAVCVAMVVTYLGNRLLTWRDRSSDTRREVITFVVLNLIGLGIAVATLVLSHDVLGFTSPLADNISANVIGLGLGTAFRYWSYRRFVFNTAPEPRATPVPVAPPLLAWDEPQRVHVVTGSYGAGHDAAAREIAERLTTAGHHVRTWDVVDLFPLGLGRLLRSAYVLQLRIVPGSWGAILRRLEPGTRPHRLAARLLAIPGTRILERVAEADLVISTHPFASQALGRLRATGRLSVPAVTYLTDASVHPLWVHPHIDLHLALHEVTAAQARHLGGRTTVIQPLLPESCLRRSSESAADLRSRLGLPVEADIALVVGGSEGVGDLERSALDIAATGLAVPVVVCGHNESLRRRLDAHPGIVSLGWRSDMPDLLRASSCVVQNAGGFTTLESLAAGVPLLSYRCLPGHGETNAAALEASGLAPWARDPEALPLLLARAVLADGAPALPVTAAPDLVGALSGAPLAVAG</sequence>
<feature type="domain" description="GtrA/DPMS transmembrane" evidence="9">
    <location>
        <begin position="21"/>
        <end position="144"/>
    </location>
</feature>
<dbReference type="PANTHER" id="PTHR43025:SF3">
    <property type="entry name" value="MONOGALACTOSYLDIACYLGLYCEROL SYNTHASE 1, CHLOROPLASTIC"/>
    <property type="match status" value="1"/>
</dbReference>
<dbReference type="Pfam" id="PF06925">
    <property type="entry name" value="MGDG_synth"/>
    <property type="match status" value="1"/>
</dbReference>
<dbReference type="SUPFAM" id="SSF53756">
    <property type="entry name" value="UDP-Glycosyltransferase/glycogen phosphorylase"/>
    <property type="match status" value="1"/>
</dbReference>
<evidence type="ECO:0000256" key="7">
    <source>
        <dbReference type="ARBA" id="ARBA00023136"/>
    </source>
</evidence>
<feature type="transmembrane region" description="Helical" evidence="8">
    <location>
        <begin position="86"/>
        <end position="106"/>
    </location>
</feature>
<keyword evidence="6 8" id="KW-1133">Transmembrane helix</keyword>
<dbReference type="Gene3D" id="3.40.50.2000">
    <property type="entry name" value="Glycogen Phosphorylase B"/>
    <property type="match status" value="1"/>
</dbReference>
<evidence type="ECO:0000259" key="10">
    <source>
        <dbReference type="Pfam" id="PF06925"/>
    </source>
</evidence>
<evidence type="ECO:0000256" key="3">
    <source>
        <dbReference type="ARBA" id="ARBA00022676"/>
    </source>
</evidence>
<dbReference type="InterPro" id="IPR009695">
    <property type="entry name" value="Diacylglyc_glucosyltr_N"/>
</dbReference>
<keyword evidence="3" id="KW-0328">Glycosyltransferase</keyword>
<feature type="transmembrane region" description="Helical" evidence="8">
    <location>
        <begin position="52"/>
        <end position="74"/>
    </location>
</feature>
<proteinExistence type="inferred from homology"/>
<evidence type="ECO:0000256" key="4">
    <source>
        <dbReference type="ARBA" id="ARBA00022679"/>
    </source>
</evidence>
<evidence type="ECO:0000256" key="5">
    <source>
        <dbReference type="ARBA" id="ARBA00022692"/>
    </source>
</evidence>
<evidence type="ECO:0000256" key="1">
    <source>
        <dbReference type="ARBA" id="ARBA00004141"/>
    </source>
</evidence>
<accession>A0ABW1LMJ2</accession>
<gene>
    <name evidence="11" type="ORF">ACFPYL_18905</name>
</gene>
<organism evidence="11 12">
    <name type="scientific">Nocardioides hankookensis</name>
    <dbReference type="NCBI Taxonomy" id="443157"/>
    <lineage>
        <taxon>Bacteria</taxon>
        <taxon>Bacillati</taxon>
        <taxon>Actinomycetota</taxon>
        <taxon>Actinomycetes</taxon>
        <taxon>Propionibacteriales</taxon>
        <taxon>Nocardioidaceae</taxon>
        <taxon>Nocardioides</taxon>
    </lineage>
</organism>
<keyword evidence="5 8" id="KW-0812">Transmembrane</keyword>
<comment type="caution">
    <text evidence="11">The sequence shown here is derived from an EMBL/GenBank/DDBJ whole genome shotgun (WGS) entry which is preliminary data.</text>
</comment>
<reference evidence="12" key="1">
    <citation type="journal article" date="2019" name="Int. J. Syst. Evol. Microbiol.">
        <title>The Global Catalogue of Microorganisms (GCM) 10K type strain sequencing project: providing services to taxonomists for standard genome sequencing and annotation.</title>
        <authorList>
            <consortium name="The Broad Institute Genomics Platform"/>
            <consortium name="The Broad Institute Genome Sequencing Center for Infectious Disease"/>
            <person name="Wu L."/>
            <person name="Ma J."/>
        </authorList>
    </citation>
    <scope>NUCLEOTIDE SEQUENCE [LARGE SCALE GENOMIC DNA]</scope>
    <source>
        <strain evidence="12">CCUG 54522</strain>
    </source>
</reference>
<name>A0ABW1LMJ2_9ACTN</name>
<dbReference type="EMBL" id="JBHSRJ010000008">
    <property type="protein sequence ID" value="MFC6045166.1"/>
    <property type="molecule type" value="Genomic_DNA"/>
</dbReference>
<dbReference type="RefSeq" id="WP_379157845.1">
    <property type="nucleotide sequence ID" value="NZ_JBHSRJ010000008.1"/>
</dbReference>
<feature type="transmembrane region" description="Helical" evidence="8">
    <location>
        <begin position="19"/>
        <end position="40"/>
    </location>
</feature>
<keyword evidence="7 8" id="KW-0472">Membrane</keyword>
<dbReference type="Pfam" id="PF04138">
    <property type="entry name" value="GtrA_DPMS_TM"/>
    <property type="match status" value="1"/>
</dbReference>
<evidence type="ECO:0000313" key="11">
    <source>
        <dbReference type="EMBL" id="MFC6045166.1"/>
    </source>
</evidence>
<dbReference type="Proteomes" id="UP001596135">
    <property type="component" value="Unassembled WGS sequence"/>
</dbReference>
<dbReference type="PANTHER" id="PTHR43025">
    <property type="entry name" value="MONOGALACTOSYLDIACYLGLYCEROL SYNTHASE"/>
    <property type="match status" value="1"/>
</dbReference>
<keyword evidence="4" id="KW-0808">Transferase</keyword>
<comment type="subcellular location">
    <subcellularLocation>
        <location evidence="1">Membrane</location>
        <topology evidence="1">Multi-pass membrane protein</topology>
    </subcellularLocation>
</comment>
<evidence type="ECO:0000256" key="6">
    <source>
        <dbReference type="ARBA" id="ARBA00022989"/>
    </source>
</evidence>
<protein>
    <submittedName>
        <fullName evidence="11">GtrA family protein</fullName>
    </submittedName>
</protein>
<evidence type="ECO:0000313" key="12">
    <source>
        <dbReference type="Proteomes" id="UP001596135"/>
    </source>
</evidence>
<dbReference type="InterPro" id="IPR050519">
    <property type="entry name" value="Glycosyltransf_28_UgtP"/>
</dbReference>
<evidence type="ECO:0000256" key="8">
    <source>
        <dbReference type="SAM" id="Phobius"/>
    </source>
</evidence>
<dbReference type="InterPro" id="IPR007267">
    <property type="entry name" value="GtrA_DPMS_TM"/>
</dbReference>
<comment type="similarity">
    <text evidence="2">Belongs to the glycosyltransferase 28 family.</text>
</comment>
<evidence type="ECO:0000256" key="2">
    <source>
        <dbReference type="ARBA" id="ARBA00006962"/>
    </source>
</evidence>
<keyword evidence="12" id="KW-1185">Reference proteome</keyword>